<keyword evidence="1" id="KW-0175">Coiled coil</keyword>
<evidence type="ECO:0000313" key="2">
    <source>
        <dbReference type="EMBL" id="GCB84845.1"/>
    </source>
</evidence>
<accession>A0A401QHJ5</accession>
<dbReference type="EMBL" id="BFAA01107710">
    <property type="protein sequence ID" value="GCB84845.1"/>
    <property type="molecule type" value="Genomic_DNA"/>
</dbReference>
<reference evidence="2 3" key="1">
    <citation type="journal article" date="2018" name="Nat. Ecol. Evol.">
        <title>Shark genomes provide insights into elasmobranch evolution and the origin of vertebrates.</title>
        <authorList>
            <person name="Hara Y"/>
            <person name="Yamaguchi K"/>
            <person name="Onimaru K"/>
            <person name="Kadota M"/>
            <person name="Koyanagi M"/>
            <person name="Keeley SD"/>
            <person name="Tatsumi K"/>
            <person name="Tanaka K"/>
            <person name="Motone F"/>
            <person name="Kageyama Y"/>
            <person name="Nozu R"/>
            <person name="Adachi N"/>
            <person name="Nishimura O"/>
            <person name="Nakagawa R"/>
            <person name="Tanegashima C"/>
            <person name="Kiyatake I"/>
            <person name="Matsumoto R"/>
            <person name="Murakumo K"/>
            <person name="Nishida K"/>
            <person name="Terakita A"/>
            <person name="Kuratani S"/>
            <person name="Sato K"/>
            <person name="Hyodo S Kuraku.S."/>
        </authorList>
    </citation>
    <scope>NUCLEOTIDE SEQUENCE [LARGE SCALE GENOMIC DNA]</scope>
</reference>
<evidence type="ECO:0000256" key="1">
    <source>
        <dbReference type="SAM" id="Coils"/>
    </source>
</evidence>
<feature type="non-terminal residue" evidence="2">
    <location>
        <position position="50"/>
    </location>
</feature>
<keyword evidence="3" id="KW-1185">Reference proteome</keyword>
<dbReference type="AlphaFoldDB" id="A0A401QHJ5"/>
<feature type="coiled-coil region" evidence="1">
    <location>
        <begin position="15"/>
        <end position="42"/>
    </location>
</feature>
<sequence>SFSVKLAETTDPDKKQMLQRINKAVESSLKSLEEAMQQALSSKEIGNRAK</sequence>
<dbReference type="STRING" id="75743.A0A401QHJ5"/>
<dbReference type="Proteomes" id="UP000288216">
    <property type="component" value="Unassembled WGS sequence"/>
</dbReference>
<gene>
    <name evidence="2" type="ORF">scyTo_0025576</name>
</gene>
<proteinExistence type="predicted"/>
<name>A0A401QHJ5_SCYTO</name>
<protein>
    <submittedName>
        <fullName evidence="2">Uncharacterized protein</fullName>
    </submittedName>
</protein>
<evidence type="ECO:0000313" key="3">
    <source>
        <dbReference type="Proteomes" id="UP000288216"/>
    </source>
</evidence>
<organism evidence="2 3">
    <name type="scientific">Scyliorhinus torazame</name>
    <name type="common">Cloudy catshark</name>
    <name type="synonym">Catulus torazame</name>
    <dbReference type="NCBI Taxonomy" id="75743"/>
    <lineage>
        <taxon>Eukaryota</taxon>
        <taxon>Metazoa</taxon>
        <taxon>Chordata</taxon>
        <taxon>Craniata</taxon>
        <taxon>Vertebrata</taxon>
        <taxon>Chondrichthyes</taxon>
        <taxon>Elasmobranchii</taxon>
        <taxon>Galeomorphii</taxon>
        <taxon>Galeoidea</taxon>
        <taxon>Carcharhiniformes</taxon>
        <taxon>Scyliorhinidae</taxon>
        <taxon>Scyliorhinus</taxon>
    </lineage>
</organism>
<feature type="non-terminal residue" evidence="2">
    <location>
        <position position="1"/>
    </location>
</feature>
<comment type="caution">
    <text evidence="2">The sequence shown here is derived from an EMBL/GenBank/DDBJ whole genome shotgun (WGS) entry which is preliminary data.</text>
</comment>